<evidence type="ECO:0000313" key="2">
    <source>
        <dbReference type="EMBL" id="GBP79295.1"/>
    </source>
</evidence>
<keyword evidence="3" id="KW-1185">Reference proteome</keyword>
<dbReference type="AlphaFoldDB" id="A0A4C1YY79"/>
<gene>
    <name evidence="2" type="ORF">EVAR_56225_1</name>
</gene>
<dbReference type="Proteomes" id="UP000299102">
    <property type="component" value="Unassembled WGS sequence"/>
</dbReference>
<evidence type="ECO:0000313" key="3">
    <source>
        <dbReference type="Proteomes" id="UP000299102"/>
    </source>
</evidence>
<reference evidence="2 3" key="1">
    <citation type="journal article" date="2019" name="Commun. Biol.">
        <title>The bagworm genome reveals a unique fibroin gene that provides high tensile strength.</title>
        <authorList>
            <person name="Kono N."/>
            <person name="Nakamura H."/>
            <person name="Ohtoshi R."/>
            <person name="Tomita M."/>
            <person name="Numata K."/>
            <person name="Arakawa K."/>
        </authorList>
    </citation>
    <scope>NUCLEOTIDE SEQUENCE [LARGE SCALE GENOMIC DNA]</scope>
</reference>
<evidence type="ECO:0000256" key="1">
    <source>
        <dbReference type="SAM" id="MobiDB-lite"/>
    </source>
</evidence>
<comment type="caution">
    <text evidence="2">The sequence shown here is derived from an EMBL/GenBank/DDBJ whole genome shotgun (WGS) entry which is preliminary data.</text>
</comment>
<protein>
    <submittedName>
        <fullName evidence="2">Uncharacterized protein</fullName>
    </submittedName>
</protein>
<dbReference type="EMBL" id="BGZK01001408">
    <property type="protein sequence ID" value="GBP79295.1"/>
    <property type="molecule type" value="Genomic_DNA"/>
</dbReference>
<name>A0A4C1YY79_EUMVA</name>
<proteinExistence type="predicted"/>
<organism evidence="2 3">
    <name type="scientific">Eumeta variegata</name>
    <name type="common">Bagworm moth</name>
    <name type="synonym">Eumeta japonica</name>
    <dbReference type="NCBI Taxonomy" id="151549"/>
    <lineage>
        <taxon>Eukaryota</taxon>
        <taxon>Metazoa</taxon>
        <taxon>Ecdysozoa</taxon>
        <taxon>Arthropoda</taxon>
        <taxon>Hexapoda</taxon>
        <taxon>Insecta</taxon>
        <taxon>Pterygota</taxon>
        <taxon>Neoptera</taxon>
        <taxon>Endopterygota</taxon>
        <taxon>Lepidoptera</taxon>
        <taxon>Glossata</taxon>
        <taxon>Ditrysia</taxon>
        <taxon>Tineoidea</taxon>
        <taxon>Psychidae</taxon>
        <taxon>Oiketicinae</taxon>
        <taxon>Eumeta</taxon>
    </lineage>
</organism>
<feature type="compositionally biased region" description="Basic residues" evidence="1">
    <location>
        <begin position="79"/>
        <end position="99"/>
    </location>
</feature>
<sequence length="99" mass="10697">MSAGRQKLRDHNGKFLSSVASCSCTTRKNAFYEIKSTVTDVPFTLFIGSATGRVVVPGRQKRPNKAPAAGAGAALVRKQGPRARALRGERRRKKPTEDG</sequence>
<accession>A0A4C1YY79</accession>
<feature type="region of interest" description="Disordered" evidence="1">
    <location>
        <begin position="59"/>
        <end position="99"/>
    </location>
</feature>